<feature type="transmembrane region" description="Helical" evidence="2">
    <location>
        <begin position="79"/>
        <end position="108"/>
    </location>
</feature>
<evidence type="ECO:0000313" key="3">
    <source>
        <dbReference type="EMBL" id="PHQ26142.1"/>
    </source>
</evidence>
<feature type="transmembrane region" description="Helical" evidence="2">
    <location>
        <begin position="257"/>
        <end position="278"/>
    </location>
</feature>
<name>A0A2G1VHF9_9GAMM</name>
<dbReference type="Proteomes" id="UP000229044">
    <property type="component" value="Unassembled WGS sequence"/>
</dbReference>
<keyword evidence="2" id="KW-0812">Transmembrane</keyword>
<proteinExistence type="predicted"/>
<comment type="caution">
    <text evidence="3">The sequence shown here is derived from an EMBL/GenBank/DDBJ whole genome shotgun (WGS) entry which is preliminary data.</text>
</comment>
<feature type="transmembrane region" description="Helical" evidence="2">
    <location>
        <begin position="163"/>
        <end position="180"/>
    </location>
</feature>
<evidence type="ECO:0000313" key="4">
    <source>
        <dbReference type="Proteomes" id="UP000229044"/>
    </source>
</evidence>
<dbReference type="AlphaFoldDB" id="A0A2G1VHF9"/>
<dbReference type="Pfam" id="PF09948">
    <property type="entry name" value="PpoB2"/>
    <property type="match status" value="1"/>
</dbReference>
<evidence type="ECO:0000256" key="1">
    <source>
        <dbReference type="SAM" id="MobiDB-lite"/>
    </source>
</evidence>
<dbReference type="InterPro" id="IPR018688">
    <property type="entry name" value="PpoB2-like"/>
</dbReference>
<organism evidence="3 4">
    <name type="scientific">Marinobacter guineae</name>
    <dbReference type="NCBI Taxonomy" id="432303"/>
    <lineage>
        <taxon>Bacteria</taxon>
        <taxon>Pseudomonadati</taxon>
        <taxon>Pseudomonadota</taxon>
        <taxon>Gammaproteobacteria</taxon>
        <taxon>Pseudomonadales</taxon>
        <taxon>Marinobacteraceae</taxon>
        <taxon>Marinobacter</taxon>
    </lineage>
</organism>
<feature type="region of interest" description="Disordered" evidence="1">
    <location>
        <begin position="1"/>
        <end position="24"/>
    </location>
</feature>
<sequence>MASTWTLVSARRTTPRSVTPGPDQEGMIMELTMTRIQSRQRILIGAALVALTLLAWAYLLMPGGETTMGESMANSLTMLALSVIMWSVMMVAMMLPGAGPMILTYARIHQQREANGSSTVPIWVFLAGYLTVWVGFGISAAVLQWGLHQSALLSSAMGKVGPLLAAGLLITAGAFQFSHLKQACLSKCRSPLSFLMTEWREGTGGALVMGIRHGVFCTGCCWALMLLMFVGGVMSLGWMVALALYFLAEKLLPGGEWISRLTGVALMGAGVAMPLVAAMT</sequence>
<feature type="transmembrane region" description="Helical" evidence="2">
    <location>
        <begin position="120"/>
        <end position="143"/>
    </location>
</feature>
<feature type="compositionally biased region" description="Polar residues" evidence="1">
    <location>
        <begin position="1"/>
        <end position="17"/>
    </location>
</feature>
<evidence type="ECO:0008006" key="5">
    <source>
        <dbReference type="Google" id="ProtNLM"/>
    </source>
</evidence>
<reference evidence="3 4" key="1">
    <citation type="submission" date="2017-09" db="EMBL/GenBank/DDBJ databases">
        <title>The draft genome sequences of Marinobacter guineae M3B.</title>
        <authorList>
            <person name="Cao J."/>
        </authorList>
    </citation>
    <scope>NUCLEOTIDE SEQUENCE [LARGE SCALE GENOMIC DNA]</scope>
    <source>
        <strain evidence="3 4">M3B</strain>
    </source>
</reference>
<dbReference type="OrthoDB" id="980055at2"/>
<evidence type="ECO:0000256" key="2">
    <source>
        <dbReference type="SAM" id="Phobius"/>
    </source>
</evidence>
<keyword evidence="2" id="KW-1133">Transmembrane helix</keyword>
<keyword evidence="4" id="KW-1185">Reference proteome</keyword>
<feature type="transmembrane region" description="Helical" evidence="2">
    <location>
        <begin position="42"/>
        <end position="59"/>
    </location>
</feature>
<feature type="transmembrane region" description="Helical" evidence="2">
    <location>
        <begin position="222"/>
        <end position="245"/>
    </location>
</feature>
<protein>
    <recommendedName>
        <fullName evidence="5">Metal-binding protein</fullName>
    </recommendedName>
</protein>
<keyword evidence="2" id="KW-0472">Membrane</keyword>
<dbReference type="EMBL" id="NTFI01000001">
    <property type="protein sequence ID" value="PHQ26142.1"/>
    <property type="molecule type" value="Genomic_DNA"/>
</dbReference>
<gene>
    <name evidence="3" type="ORF">CLH62_00595</name>
</gene>
<accession>A0A2G1VHF9</accession>